<name>A0ABV0S7K1_9TELE</name>
<keyword evidence="2" id="KW-1185">Reference proteome</keyword>
<protein>
    <recommendedName>
        <fullName evidence="3">STAS domain-containing protein</fullName>
    </recommendedName>
</protein>
<organism evidence="1 2">
    <name type="scientific">Xenoophorus captivus</name>
    <dbReference type="NCBI Taxonomy" id="1517983"/>
    <lineage>
        <taxon>Eukaryota</taxon>
        <taxon>Metazoa</taxon>
        <taxon>Chordata</taxon>
        <taxon>Craniata</taxon>
        <taxon>Vertebrata</taxon>
        <taxon>Euteleostomi</taxon>
        <taxon>Actinopterygii</taxon>
        <taxon>Neopterygii</taxon>
        <taxon>Teleostei</taxon>
        <taxon>Neoteleostei</taxon>
        <taxon>Acanthomorphata</taxon>
        <taxon>Ovalentaria</taxon>
        <taxon>Atherinomorphae</taxon>
        <taxon>Cyprinodontiformes</taxon>
        <taxon>Goodeidae</taxon>
        <taxon>Xenoophorus</taxon>
    </lineage>
</organism>
<proteinExistence type="predicted"/>
<feature type="non-terminal residue" evidence="1">
    <location>
        <position position="1"/>
    </location>
</feature>
<reference evidence="1 2" key="1">
    <citation type="submission" date="2021-06" db="EMBL/GenBank/DDBJ databases">
        <authorList>
            <person name="Palmer J.M."/>
        </authorList>
    </citation>
    <scope>NUCLEOTIDE SEQUENCE [LARGE SCALE GENOMIC DNA]</scope>
    <source>
        <strain evidence="1 2">XC_2019</strain>
        <tissue evidence="1">Muscle</tissue>
    </source>
</reference>
<dbReference type="InterPro" id="IPR036513">
    <property type="entry name" value="STAS_dom_sf"/>
</dbReference>
<sequence length="99" mass="11088">HQKDIAIIDVDNAPDPSLPRAIILDLSPIRRDYGEIDIEVVLTCCQSGVVESLQRGGLFNDKVTKSCLFNTIHDAVLYCQSEKTMCQNDEEEEMNGTNF</sequence>
<comment type="caution">
    <text evidence="1">The sequence shown here is derived from an EMBL/GenBank/DDBJ whole genome shotgun (WGS) entry which is preliminary data.</text>
</comment>
<evidence type="ECO:0008006" key="3">
    <source>
        <dbReference type="Google" id="ProtNLM"/>
    </source>
</evidence>
<dbReference type="EMBL" id="JAHRIN010070767">
    <property type="protein sequence ID" value="MEQ2216489.1"/>
    <property type="molecule type" value="Genomic_DNA"/>
</dbReference>
<evidence type="ECO:0000313" key="1">
    <source>
        <dbReference type="EMBL" id="MEQ2216489.1"/>
    </source>
</evidence>
<gene>
    <name evidence="1" type="ORF">XENOCAPTIV_017049</name>
</gene>
<dbReference type="Proteomes" id="UP001434883">
    <property type="component" value="Unassembled WGS sequence"/>
</dbReference>
<evidence type="ECO:0000313" key="2">
    <source>
        <dbReference type="Proteomes" id="UP001434883"/>
    </source>
</evidence>
<dbReference type="Gene3D" id="3.30.750.24">
    <property type="entry name" value="STAS domain"/>
    <property type="match status" value="1"/>
</dbReference>
<accession>A0ABV0S7K1</accession>